<evidence type="ECO:0000313" key="2">
    <source>
        <dbReference type="Proteomes" id="UP001152622"/>
    </source>
</evidence>
<name>A0A9Q1FA93_SYNKA</name>
<protein>
    <submittedName>
        <fullName evidence="1">Uncharacterized protein</fullName>
    </submittedName>
</protein>
<keyword evidence="2" id="KW-1185">Reference proteome</keyword>
<proteinExistence type="predicted"/>
<reference evidence="1" key="1">
    <citation type="journal article" date="2023" name="Science">
        <title>Genome structures resolve the early diversification of teleost fishes.</title>
        <authorList>
            <person name="Parey E."/>
            <person name="Louis A."/>
            <person name="Montfort J."/>
            <person name="Bouchez O."/>
            <person name="Roques C."/>
            <person name="Iampietro C."/>
            <person name="Lluch J."/>
            <person name="Castinel A."/>
            <person name="Donnadieu C."/>
            <person name="Desvignes T."/>
            <person name="Floi Bucao C."/>
            <person name="Jouanno E."/>
            <person name="Wen M."/>
            <person name="Mejri S."/>
            <person name="Dirks R."/>
            <person name="Jansen H."/>
            <person name="Henkel C."/>
            <person name="Chen W.J."/>
            <person name="Zahm M."/>
            <person name="Cabau C."/>
            <person name="Klopp C."/>
            <person name="Thompson A.W."/>
            <person name="Robinson-Rechavi M."/>
            <person name="Braasch I."/>
            <person name="Lecointre G."/>
            <person name="Bobe J."/>
            <person name="Postlethwait J.H."/>
            <person name="Berthelot C."/>
            <person name="Roest Crollius H."/>
            <person name="Guiguen Y."/>
        </authorList>
    </citation>
    <scope>NUCLEOTIDE SEQUENCE</scope>
    <source>
        <strain evidence="1">WJC10195</strain>
    </source>
</reference>
<comment type="caution">
    <text evidence="1">The sequence shown here is derived from an EMBL/GenBank/DDBJ whole genome shotgun (WGS) entry which is preliminary data.</text>
</comment>
<sequence length="75" mass="8046">MMGTRINVATARKMALDLVLVSRSFAGSSSWELLGTLRAVSWEMGHTCLPDSFPNGDGLINMVPCSCQSCAPLGW</sequence>
<gene>
    <name evidence="1" type="ORF">SKAU_G00217140</name>
</gene>
<dbReference type="Proteomes" id="UP001152622">
    <property type="component" value="Chromosome 7"/>
</dbReference>
<dbReference type="EMBL" id="JAINUF010000007">
    <property type="protein sequence ID" value="KAJ8354147.1"/>
    <property type="molecule type" value="Genomic_DNA"/>
</dbReference>
<accession>A0A9Q1FA93</accession>
<evidence type="ECO:0000313" key="1">
    <source>
        <dbReference type="EMBL" id="KAJ8354147.1"/>
    </source>
</evidence>
<dbReference type="AlphaFoldDB" id="A0A9Q1FA93"/>
<organism evidence="1 2">
    <name type="scientific">Synaphobranchus kaupii</name>
    <name type="common">Kaup's arrowtooth eel</name>
    <dbReference type="NCBI Taxonomy" id="118154"/>
    <lineage>
        <taxon>Eukaryota</taxon>
        <taxon>Metazoa</taxon>
        <taxon>Chordata</taxon>
        <taxon>Craniata</taxon>
        <taxon>Vertebrata</taxon>
        <taxon>Euteleostomi</taxon>
        <taxon>Actinopterygii</taxon>
        <taxon>Neopterygii</taxon>
        <taxon>Teleostei</taxon>
        <taxon>Anguilliformes</taxon>
        <taxon>Synaphobranchidae</taxon>
        <taxon>Synaphobranchus</taxon>
    </lineage>
</organism>